<comment type="function">
    <text evidence="9">Transmembrane (T) component of an energy-coupling factor (ECF) ABC-transporter complex. Unlike classic ABC transporters this ECF transporter provides the energy necessary to transport a number of different substrates.</text>
</comment>
<keyword evidence="8 9" id="KW-0472">Membrane</keyword>
<accession>A0ABS6JBH5</accession>
<feature type="transmembrane region" description="Helical" evidence="9">
    <location>
        <begin position="99"/>
        <end position="130"/>
    </location>
</feature>
<protein>
    <recommendedName>
        <fullName evidence="3 9">Energy-coupling factor transporter transmembrane protein EcfT</fullName>
        <shortName evidence="9">ECF transporter T component EcfT</shortName>
    </recommendedName>
</protein>
<comment type="similarity">
    <text evidence="2 9">Belongs to the energy-coupling factor EcfT family.</text>
</comment>
<feature type="transmembrane region" description="Helical" evidence="9">
    <location>
        <begin position="65"/>
        <end position="87"/>
    </location>
</feature>
<dbReference type="PANTHER" id="PTHR33514:SF13">
    <property type="entry name" value="PROTEIN ABCI12, CHLOROPLASTIC"/>
    <property type="match status" value="1"/>
</dbReference>
<proteinExistence type="inferred from homology"/>
<reference evidence="10 11" key="1">
    <citation type="submission" date="2021-06" db="EMBL/GenBank/DDBJ databases">
        <title>Bacillus sp. RD4P76, an endophyte from a halophyte.</title>
        <authorList>
            <person name="Sun J.-Q."/>
        </authorList>
    </citation>
    <scope>NUCLEOTIDE SEQUENCE [LARGE SCALE GENOMIC DNA]</scope>
    <source>
        <strain evidence="10 11">CGMCC 1.15917</strain>
    </source>
</reference>
<evidence type="ECO:0000256" key="8">
    <source>
        <dbReference type="ARBA" id="ARBA00023136"/>
    </source>
</evidence>
<comment type="subcellular location">
    <subcellularLocation>
        <location evidence="1 9">Cell membrane</location>
        <topology evidence="1 9">Multi-pass membrane protein</topology>
    </subcellularLocation>
</comment>
<name>A0ABS6JBH5_9BACI</name>
<comment type="caution">
    <text evidence="10">The sequence shown here is derived from an EMBL/GenBank/DDBJ whole genome shotgun (WGS) entry which is preliminary data.</text>
</comment>
<evidence type="ECO:0000256" key="4">
    <source>
        <dbReference type="ARBA" id="ARBA00022448"/>
    </source>
</evidence>
<feature type="transmembrane region" description="Helical" evidence="9">
    <location>
        <begin position="26"/>
        <end position="59"/>
    </location>
</feature>
<evidence type="ECO:0000256" key="5">
    <source>
        <dbReference type="ARBA" id="ARBA00022475"/>
    </source>
</evidence>
<dbReference type="CDD" id="cd16914">
    <property type="entry name" value="EcfT"/>
    <property type="match status" value="1"/>
</dbReference>
<dbReference type="HAMAP" id="MF_01461">
    <property type="entry name" value="EcfT"/>
    <property type="match status" value="1"/>
</dbReference>
<keyword evidence="6 9" id="KW-0812">Transmembrane</keyword>
<dbReference type="RefSeq" id="WP_217064671.1">
    <property type="nucleotide sequence ID" value="NZ_JAHQCS010000048.1"/>
</dbReference>
<evidence type="ECO:0000256" key="7">
    <source>
        <dbReference type="ARBA" id="ARBA00022989"/>
    </source>
</evidence>
<evidence type="ECO:0000256" key="9">
    <source>
        <dbReference type="HAMAP-Rule" id="MF_01461"/>
    </source>
</evidence>
<evidence type="ECO:0000256" key="2">
    <source>
        <dbReference type="ARBA" id="ARBA00005660"/>
    </source>
</evidence>
<dbReference type="Pfam" id="PF02361">
    <property type="entry name" value="CbiQ"/>
    <property type="match status" value="1"/>
</dbReference>
<gene>
    <name evidence="9" type="primary">ecfT</name>
    <name evidence="10" type="ORF">KS419_03350</name>
</gene>
<dbReference type="PANTHER" id="PTHR33514">
    <property type="entry name" value="PROTEIN ABCI12, CHLOROPLASTIC"/>
    <property type="match status" value="1"/>
</dbReference>
<evidence type="ECO:0000256" key="6">
    <source>
        <dbReference type="ARBA" id="ARBA00022692"/>
    </source>
</evidence>
<keyword evidence="4 9" id="KW-0813">Transport</keyword>
<keyword evidence="11" id="KW-1185">Reference proteome</keyword>
<keyword evidence="7 9" id="KW-1133">Transmembrane helix</keyword>
<comment type="subunit">
    <text evidence="9">Forms a stable energy-coupling factor (ECF) transporter complex composed of 2 membrane-embedded substrate-binding proteins (S component), 2 ATP-binding proteins (A component) and 2 transmembrane proteins (T component).</text>
</comment>
<evidence type="ECO:0000256" key="3">
    <source>
        <dbReference type="ARBA" id="ARBA00014042"/>
    </source>
</evidence>
<sequence length="267" mass="29957">MLDHIIIGQYVPGHSKVHRLDPRAKLICLMLFMVFLFVSRHPLSIGVALLIAVLAFGLANVPLTFYLRGMRFIAIIIIFTFLLHLFMTKEGPVLFTTPIVTIYLGGVLEGVLVGVRLLLLVIMASLLTLTTTPVDLTDGMESLMLPLKKVGMPTHELAFMISIALRFIPTLLEEAMKIIKAQMARGANFTQGSIWKRVKAFVPVLVPLFVQSLNRAEDLAIAMESRGYEGGEGRTKFRILYWKRMDTIALVILTLYSMTAIFTRFLM</sequence>
<evidence type="ECO:0000256" key="1">
    <source>
        <dbReference type="ARBA" id="ARBA00004651"/>
    </source>
</evidence>
<evidence type="ECO:0000313" key="11">
    <source>
        <dbReference type="Proteomes" id="UP000784880"/>
    </source>
</evidence>
<feature type="transmembrane region" description="Helical" evidence="9">
    <location>
        <begin position="247"/>
        <end position="266"/>
    </location>
</feature>
<dbReference type="InterPro" id="IPR003339">
    <property type="entry name" value="ABC/ECF_trnsptr_transmembrane"/>
</dbReference>
<evidence type="ECO:0000313" key="10">
    <source>
        <dbReference type="EMBL" id="MBU9710775.1"/>
    </source>
</evidence>
<organism evidence="10 11">
    <name type="scientific">Evansella tamaricis</name>
    <dbReference type="NCBI Taxonomy" id="2069301"/>
    <lineage>
        <taxon>Bacteria</taxon>
        <taxon>Bacillati</taxon>
        <taxon>Bacillota</taxon>
        <taxon>Bacilli</taxon>
        <taxon>Bacillales</taxon>
        <taxon>Bacillaceae</taxon>
        <taxon>Evansella</taxon>
    </lineage>
</organism>
<dbReference type="InterPro" id="IPR024919">
    <property type="entry name" value="EcfT"/>
</dbReference>
<keyword evidence="5 9" id="KW-1003">Cell membrane</keyword>
<dbReference type="EMBL" id="JAHQCS010000048">
    <property type="protein sequence ID" value="MBU9710775.1"/>
    <property type="molecule type" value="Genomic_DNA"/>
</dbReference>
<dbReference type="Proteomes" id="UP000784880">
    <property type="component" value="Unassembled WGS sequence"/>
</dbReference>